<organism evidence="2 3">
    <name type="scientific">Eumeta variegata</name>
    <name type="common">Bagworm moth</name>
    <name type="synonym">Eumeta japonica</name>
    <dbReference type="NCBI Taxonomy" id="151549"/>
    <lineage>
        <taxon>Eukaryota</taxon>
        <taxon>Metazoa</taxon>
        <taxon>Ecdysozoa</taxon>
        <taxon>Arthropoda</taxon>
        <taxon>Hexapoda</taxon>
        <taxon>Insecta</taxon>
        <taxon>Pterygota</taxon>
        <taxon>Neoptera</taxon>
        <taxon>Endopterygota</taxon>
        <taxon>Lepidoptera</taxon>
        <taxon>Glossata</taxon>
        <taxon>Ditrysia</taxon>
        <taxon>Tineoidea</taxon>
        <taxon>Psychidae</taxon>
        <taxon>Oiketicinae</taxon>
        <taxon>Eumeta</taxon>
    </lineage>
</organism>
<evidence type="ECO:0000256" key="1">
    <source>
        <dbReference type="SAM" id="MobiDB-lite"/>
    </source>
</evidence>
<feature type="compositionally biased region" description="Basic and acidic residues" evidence="1">
    <location>
        <begin position="161"/>
        <end position="171"/>
    </location>
</feature>
<accession>A0A4C1Y465</accession>
<evidence type="ECO:0000313" key="2">
    <source>
        <dbReference type="EMBL" id="GBP70688.1"/>
    </source>
</evidence>
<sequence>MISRKGRPSGARIAFYYSAVHATTYQNYFIEPCTGRGTGGYNRCTPGRTRDLLQTYVIAAALATVKPVAKYLYTFISVGNGRRGEKKKDIKAQRVRADDITRAFYVKTGRGRCWSAPLVYHTATAARRTRARGAAPPAVSERALAFRCKVYGTQIRVTPRAADDGRGREDSTSAVGVRGPGPSAPARPFEIKSNFRYIASRSLAADGAKVRVPCRVGSRRFLGWDGAGRAAKKKIIPRTGRNVEANIRYPRRTAYIRARRPAPIRARRRRPSQIYRRGSVALIYRPGTRAPIAGSPATEGYLHASGRAEPFGPVRAGVTEPVINNMERIITPESRGELFGIPLR</sequence>
<reference evidence="2 3" key="1">
    <citation type="journal article" date="2019" name="Commun. Biol.">
        <title>The bagworm genome reveals a unique fibroin gene that provides high tensile strength.</title>
        <authorList>
            <person name="Kono N."/>
            <person name="Nakamura H."/>
            <person name="Ohtoshi R."/>
            <person name="Tomita M."/>
            <person name="Numata K."/>
            <person name="Arakawa K."/>
        </authorList>
    </citation>
    <scope>NUCLEOTIDE SEQUENCE [LARGE SCALE GENOMIC DNA]</scope>
</reference>
<name>A0A4C1Y465_EUMVA</name>
<proteinExistence type="predicted"/>
<dbReference type="AlphaFoldDB" id="A0A4C1Y465"/>
<comment type="caution">
    <text evidence="2">The sequence shown here is derived from an EMBL/GenBank/DDBJ whole genome shotgun (WGS) entry which is preliminary data.</text>
</comment>
<feature type="region of interest" description="Disordered" evidence="1">
    <location>
        <begin position="160"/>
        <end position="186"/>
    </location>
</feature>
<evidence type="ECO:0000313" key="3">
    <source>
        <dbReference type="Proteomes" id="UP000299102"/>
    </source>
</evidence>
<dbReference type="EMBL" id="BGZK01001082">
    <property type="protein sequence ID" value="GBP70688.1"/>
    <property type="molecule type" value="Genomic_DNA"/>
</dbReference>
<gene>
    <name evidence="2" type="ORF">EVAR_88863_1</name>
</gene>
<keyword evidence="3" id="KW-1185">Reference proteome</keyword>
<dbReference type="Proteomes" id="UP000299102">
    <property type="component" value="Unassembled WGS sequence"/>
</dbReference>
<protein>
    <submittedName>
        <fullName evidence="2">Uncharacterized protein</fullName>
    </submittedName>
</protein>